<comment type="caution">
    <text evidence="1">The sequence shown here is derived from an EMBL/GenBank/DDBJ whole genome shotgun (WGS) entry which is preliminary data.</text>
</comment>
<dbReference type="AlphaFoldDB" id="X1UYU6"/>
<evidence type="ECO:0000313" key="1">
    <source>
        <dbReference type="EMBL" id="GAJ22683.1"/>
    </source>
</evidence>
<reference evidence="1" key="1">
    <citation type="journal article" date="2014" name="Front. Microbiol.">
        <title>High frequency of phylogenetically diverse reductive dehalogenase-homologous genes in deep subseafloor sedimentary metagenomes.</title>
        <authorList>
            <person name="Kawai M."/>
            <person name="Futagami T."/>
            <person name="Toyoda A."/>
            <person name="Takaki Y."/>
            <person name="Nishi S."/>
            <person name="Hori S."/>
            <person name="Arai W."/>
            <person name="Tsubouchi T."/>
            <person name="Morono Y."/>
            <person name="Uchiyama I."/>
            <person name="Ito T."/>
            <person name="Fujiyama A."/>
            <person name="Inagaki F."/>
            <person name="Takami H."/>
        </authorList>
    </citation>
    <scope>NUCLEOTIDE SEQUENCE</scope>
    <source>
        <strain evidence="1">Expedition CK06-06</strain>
    </source>
</reference>
<protein>
    <submittedName>
        <fullName evidence="1">Uncharacterized protein</fullName>
    </submittedName>
</protein>
<proteinExistence type="predicted"/>
<name>X1UYU6_9ZZZZ</name>
<feature type="non-terminal residue" evidence="1">
    <location>
        <position position="1"/>
    </location>
</feature>
<organism evidence="1">
    <name type="scientific">marine sediment metagenome</name>
    <dbReference type="NCBI Taxonomy" id="412755"/>
    <lineage>
        <taxon>unclassified sequences</taxon>
        <taxon>metagenomes</taxon>
        <taxon>ecological metagenomes</taxon>
    </lineage>
</organism>
<sequence>ESMLKMVTWFRFGTPVNGMTSENLSSLEIPMSWRFTLSMDLAIGHFTTSCAAM</sequence>
<gene>
    <name evidence="1" type="ORF">S12H4_55702</name>
</gene>
<accession>X1UYU6</accession>
<dbReference type="EMBL" id="BARW01035764">
    <property type="protein sequence ID" value="GAJ22683.1"/>
    <property type="molecule type" value="Genomic_DNA"/>
</dbReference>